<dbReference type="InterPro" id="IPR001791">
    <property type="entry name" value="Laminin_G"/>
</dbReference>
<dbReference type="Proteomes" id="UP000316079">
    <property type="component" value="Unassembled WGS sequence"/>
</dbReference>
<proteinExistence type="predicted"/>
<feature type="domain" description="Laminin IV type A" evidence="16">
    <location>
        <begin position="1"/>
        <end position="96"/>
    </location>
</feature>
<protein>
    <recommendedName>
        <fullName evidence="19">Laminin subunit alpha-1</fullName>
    </recommendedName>
</protein>
<name>A0A553RLA7_9TELE</name>
<dbReference type="Pfam" id="PF06009">
    <property type="entry name" value="Laminin_II"/>
    <property type="match status" value="1"/>
</dbReference>
<feature type="domain" description="Laminin EGF-like" evidence="15">
    <location>
        <begin position="787"/>
        <end position="842"/>
    </location>
</feature>
<feature type="coiled-coil region" evidence="13">
    <location>
        <begin position="1286"/>
        <end position="1320"/>
    </location>
</feature>
<dbReference type="Pfam" id="PF00052">
    <property type="entry name" value="Laminin_B"/>
    <property type="match status" value="2"/>
</dbReference>
<dbReference type="FunFam" id="2.10.25.10:FF:000033">
    <property type="entry name" value="Laminin subunit alpha 2"/>
    <property type="match status" value="1"/>
</dbReference>
<dbReference type="CDD" id="cd00110">
    <property type="entry name" value="LamG"/>
    <property type="match status" value="2"/>
</dbReference>
<keyword evidence="5" id="KW-0677">Repeat</keyword>
<feature type="disulfide bond" evidence="12">
    <location>
        <begin position="380"/>
        <end position="397"/>
    </location>
</feature>
<dbReference type="PROSITE" id="PS50025">
    <property type="entry name" value="LAM_G_DOMAIN"/>
    <property type="match status" value="2"/>
</dbReference>
<dbReference type="Gene3D" id="2.60.120.200">
    <property type="match status" value="2"/>
</dbReference>
<feature type="domain" description="Laminin EGF-like" evidence="15">
    <location>
        <begin position="378"/>
        <end position="423"/>
    </location>
</feature>
<dbReference type="EMBL" id="SRMA01017616">
    <property type="protein sequence ID" value="TRZ02968.1"/>
    <property type="molecule type" value="Genomic_DNA"/>
</dbReference>
<dbReference type="SUPFAM" id="SSF49899">
    <property type="entry name" value="Concanavalin A-like lectins/glucanases"/>
    <property type="match status" value="2"/>
</dbReference>
<keyword evidence="4" id="KW-0732">Signal</keyword>
<evidence type="ECO:0000256" key="3">
    <source>
        <dbReference type="ARBA" id="ARBA00022530"/>
    </source>
</evidence>
<evidence type="ECO:0000256" key="11">
    <source>
        <dbReference type="ARBA" id="ARBA00023292"/>
    </source>
</evidence>
<dbReference type="SMART" id="SM00282">
    <property type="entry name" value="LamG"/>
    <property type="match status" value="2"/>
</dbReference>
<dbReference type="Pfam" id="PF00053">
    <property type="entry name" value="EGF_laminin"/>
    <property type="match status" value="10"/>
</dbReference>
<evidence type="ECO:0000256" key="13">
    <source>
        <dbReference type="SAM" id="Coils"/>
    </source>
</evidence>
<dbReference type="FunFam" id="2.10.25.10:FF:000082">
    <property type="entry name" value="Laminin subunit alpha 1"/>
    <property type="match status" value="1"/>
</dbReference>
<feature type="domain" description="Laminin EGF-like" evidence="15">
    <location>
        <begin position="215"/>
        <end position="267"/>
    </location>
</feature>
<feature type="domain" description="Laminin IV type A" evidence="16">
    <location>
        <begin position="510"/>
        <end position="695"/>
    </location>
</feature>
<dbReference type="FunFam" id="2.10.25.10:FF:000074">
    <property type="entry name" value="Laminin subunit alpha"/>
    <property type="match status" value="1"/>
</dbReference>
<dbReference type="InterPro" id="IPR002049">
    <property type="entry name" value="LE_dom"/>
</dbReference>
<comment type="subcellular location">
    <subcellularLocation>
        <location evidence="1">Secreted</location>
        <location evidence="1">Extracellular space</location>
        <location evidence="1">Extracellular matrix</location>
        <location evidence="1">Basement membrane</location>
    </subcellularLocation>
</comment>
<evidence type="ECO:0000256" key="6">
    <source>
        <dbReference type="ARBA" id="ARBA00022869"/>
    </source>
</evidence>
<dbReference type="Pfam" id="PF24973">
    <property type="entry name" value="EGF_LMN_ATRN"/>
    <property type="match status" value="1"/>
</dbReference>
<evidence type="ECO:0008006" key="19">
    <source>
        <dbReference type="Google" id="ProtNLM"/>
    </source>
</evidence>
<dbReference type="PANTHER" id="PTHR10574:SF444">
    <property type="entry name" value="BASEMENT MEMBRANE-SPECIFIC HEPARAN SULFATE PROTEOGLYCAN CORE PROTEIN"/>
    <property type="match status" value="1"/>
</dbReference>
<comment type="caution">
    <text evidence="12">Lacks conserved residue(s) required for the propagation of feature annotation.</text>
</comment>
<keyword evidence="11 12" id="KW-0424">Laminin EGF-like domain</keyword>
<dbReference type="InterPro" id="IPR050440">
    <property type="entry name" value="Laminin/Netrin_ECM"/>
</dbReference>
<evidence type="ECO:0000256" key="5">
    <source>
        <dbReference type="ARBA" id="ARBA00022737"/>
    </source>
</evidence>
<dbReference type="GO" id="GO:0045995">
    <property type="term" value="P:regulation of embryonic development"/>
    <property type="evidence" value="ECO:0007669"/>
    <property type="project" value="InterPro"/>
</dbReference>
<keyword evidence="9 12" id="KW-1015">Disulfide bond</keyword>
<dbReference type="InterPro" id="IPR013320">
    <property type="entry name" value="ConA-like_dom_sf"/>
</dbReference>
<dbReference type="CDD" id="cd00055">
    <property type="entry name" value="EGF_Lam"/>
    <property type="match status" value="11"/>
</dbReference>
<comment type="caution">
    <text evidence="17">The sequence shown here is derived from an EMBL/GenBank/DDBJ whole genome shotgun (WGS) entry which is preliminary data.</text>
</comment>
<evidence type="ECO:0000313" key="17">
    <source>
        <dbReference type="EMBL" id="TRZ02968.1"/>
    </source>
</evidence>
<dbReference type="GO" id="GO:0048699">
    <property type="term" value="P:generation of neurons"/>
    <property type="evidence" value="ECO:0007669"/>
    <property type="project" value="UniProtKB-ARBA"/>
</dbReference>
<keyword evidence="8 13" id="KW-0175">Coiled coil</keyword>
<dbReference type="FunFam" id="2.10.25.10:FF:000512">
    <property type="entry name" value="Laminin subunit alpha 1"/>
    <property type="match status" value="1"/>
</dbReference>
<feature type="disulfide bond" evidence="12">
    <location>
        <begin position="424"/>
        <end position="436"/>
    </location>
</feature>
<feature type="disulfide bond" evidence="12">
    <location>
        <begin position="239"/>
        <end position="248"/>
    </location>
</feature>
<dbReference type="InterPro" id="IPR000742">
    <property type="entry name" value="EGF"/>
</dbReference>
<feature type="disulfide bond" evidence="12">
    <location>
        <begin position="453"/>
        <end position="462"/>
    </location>
</feature>
<dbReference type="FunFam" id="2.10.25.10:FF:000188">
    <property type="entry name" value="Laminin subunit gamma 2"/>
    <property type="match status" value="2"/>
</dbReference>
<dbReference type="SMART" id="SM00180">
    <property type="entry name" value="EGF_Lam"/>
    <property type="match status" value="10"/>
</dbReference>
<dbReference type="FunFam" id="2.10.25.10:FF:000051">
    <property type="entry name" value="Laminin subunit alpha 4"/>
    <property type="match status" value="1"/>
</dbReference>
<dbReference type="FunFam" id="2.10.25.10:FF:000094">
    <property type="entry name" value="Laminin subunit alpha-2"/>
    <property type="match status" value="1"/>
</dbReference>
<dbReference type="GO" id="GO:0043256">
    <property type="term" value="C:laminin complex"/>
    <property type="evidence" value="ECO:0007669"/>
    <property type="project" value="UniProtKB-ARBA"/>
</dbReference>
<dbReference type="GO" id="GO:0009887">
    <property type="term" value="P:animal organ morphogenesis"/>
    <property type="evidence" value="ECO:0007669"/>
    <property type="project" value="TreeGrafter"/>
</dbReference>
<evidence type="ECO:0000313" key="18">
    <source>
        <dbReference type="Proteomes" id="UP000316079"/>
    </source>
</evidence>
<evidence type="ECO:0000256" key="10">
    <source>
        <dbReference type="ARBA" id="ARBA00023180"/>
    </source>
</evidence>
<dbReference type="InterPro" id="IPR010307">
    <property type="entry name" value="Laminin_dom_II"/>
</dbReference>
<feature type="disulfide bond" evidence="12">
    <location>
        <begin position="317"/>
        <end position="329"/>
    </location>
</feature>
<gene>
    <name evidence="17" type="ORF">DNTS_026215</name>
</gene>
<dbReference type="InterPro" id="IPR000034">
    <property type="entry name" value="Laminin_IV"/>
</dbReference>
<evidence type="ECO:0000256" key="12">
    <source>
        <dbReference type="PROSITE-ProRule" id="PRU00460"/>
    </source>
</evidence>
<dbReference type="FunFam" id="2.10.25.10:FF:000242">
    <property type="entry name" value="Laminin subunit alpha 1"/>
    <property type="match status" value="1"/>
</dbReference>
<dbReference type="GO" id="GO:0009888">
    <property type="term" value="P:tissue development"/>
    <property type="evidence" value="ECO:0007669"/>
    <property type="project" value="TreeGrafter"/>
</dbReference>
<dbReference type="InterPro" id="IPR009254">
    <property type="entry name" value="Laminin_aI"/>
</dbReference>
<feature type="disulfide bond" evidence="12">
    <location>
        <begin position="378"/>
        <end position="390"/>
    </location>
</feature>
<keyword evidence="6" id="KW-0084">Basement membrane</keyword>
<feature type="disulfide bond" evidence="12">
    <location>
        <begin position="289"/>
        <end position="298"/>
    </location>
</feature>
<dbReference type="GO" id="GO:0005576">
    <property type="term" value="C:extracellular region"/>
    <property type="evidence" value="ECO:0007669"/>
    <property type="project" value="UniProtKB-ARBA"/>
</dbReference>
<dbReference type="OrthoDB" id="18487at2759"/>
<keyword evidence="18" id="KW-1185">Reference proteome</keyword>
<feature type="disulfide bond" evidence="12">
    <location>
        <begin position="845"/>
        <end position="862"/>
    </location>
</feature>
<reference evidence="17 18" key="1">
    <citation type="journal article" date="2019" name="Sci. Data">
        <title>Hybrid genome assembly and annotation of Danionella translucida.</title>
        <authorList>
            <person name="Kadobianskyi M."/>
            <person name="Schulze L."/>
            <person name="Schuelke M."/>
            <person name="Judkewitz B."/>
        </authorList>
    </citation>
    <scope>NUCLEOTIDE SEQUENCE [LARGE SCALE GENOMIC DNA]</scope>
    <source>
        <strain evidence="17 18">Bolton</strain>
    </source>
</reference>
<feature type="non-terminal residue" evidence="17">
    <location>
        <position position="1659"/>
    </location>
</feature>
<evidence type="ECO:0000259" key="16">
    <source>
        <dbReference type="PROSITE" id="PS51115"/>
    </source>
</evidence>
<dbReference type="Pfam" id="PF00054">
    <property type="entry name" value="Laminin_G_1"/>
    <property type="match status" value="2"/>
</dbReference>
<evidence type="ECO:0000256" key="8">
    <source>
        <dbReference type="ARBA" id="ARBA00023054"/>
    </source>
</evidence>
<feature type="disulfide bond" evidence="12">
    <location>
        <begin position="843"/>
        <end position="855"/>
    </location>
</feature>
<dbReference type="STRING" id="623744.A0A553RLA7"/>
<feature type="domain" description="Laminin G" evidence="14">
    <location>
        <begin position="1573"/>
        <end position="1659"/>
    </location>
</feature>
<evidence type="ECO:0000259" key="14">
    <source>
        <dbReference type="PROSITE" id="PS50025"/>
    </source>
</evidence>
<feature type="domain" description="Laminin EGF-like" evidence="15">
    <location>
        <begin position="268"/>
        <end position="316"/>
    </location>
</feature>
<dbReference type="PROSITE" id="PS01248">
    <property type="entry name" value="EGF_LAM_1"/>
    <property type="match status" value="4"/>
</dbReference>
<dbReference type="PROSITE" id="PS50027">
    <property type="entry name" value="EGF_LAM_2"/>
    <property type="match status" value="9"/>
</dbReference>
<keyword evidence="3" id="KW-0272">Extracellular matrix</keyword>
<dbReference type="GO" id="GO:0030155">
    <property type="term" value="P:regulation of cell adhesion"/>
    <property type="evidence" value="ECO:0007669"/>
    <property type="project" value="InterPro"/>
</dbReference>
<dbReference type="PROSITE" id="PS51115">
    <property type="entry name" value="LAMININ_IVA"/>
    <property type="match status" value="2"/>
</dbReference>
<feature type="disulfide bond" evidence="12">
    <location>
        <begin position="270"/>
        <end position="287"/>
    </location>
</feature>
<keyword evidence="7" id="KW-0130">Cell adhesion</keyword>
<dbReference type="Gene3D" id="2.10.25.10">
    <property type="entry name" value="Laminin"/>
    <property type="match status" value="11"/>
</dbReference>
<feature type="disulfide bond" evidence="12">
    <location>
        <begin position="399"/>
        <end position="408"/>
    </location>
</feature>
<feature type="disulfide bond" evidence="12">
    <location>
        <begin position="128"/>
        <end position="137"/>
    </location>
</feature>
<feature type="disulfide bond" evidence="12">
    <location>
        <begin position="757"/>
        <end position="766"/>
    </location>
</feature>
<dbReference type="InterPro" id="IPR056863">
    <property type="entry name" value="LMN_ATRN_NET-like_EGF"/>
</dbReference>
<dbReference type="SMART" id="SM00181">
    <property type="entry name" value="EGF"/>
    <property type="match status" value="7"/>
</dbReference>
<evidence type="ECO:0000256" key="2">
    <source>
        <dbReference type="ARBA" id="ARBA00022525"/>
    </source>
</evidence>
<organism evidence="17 18">
    <name type="scientific">Danionella cerebrum</name>
    <dbReference type="NCBI Taxonomy" id="2873325"/>
    <lineage>
        <taxon>Eukaryota</taxon>
        <taxon>Metazoa</taxon>
        <taxon>Chordata</taxon>
        <taxon>Craniata</taxon>
        <taxon>Vertebrata</taxon>
        <taxon>Euteleostomi</taxon>
        <taxon>Actinopterygii</taxon>
        <taxon>Neopterygii</taxon>
        <taxon>Teleostei</taxon>
        <taxon>Ostariophysi</taxon>
        <taxon>Cypriniformes</taxon>
        <taxon>Danionidae</taxon>
        <taxon>Danioninae</taxon>
        <taxon>Danionella</taxon>
    </lineage>
</organism>
<dbReference type="SUPFAM" id="SSF57196">
    <property type="entry name" value="EGF/Laminin"/>
    <property type="match status" value="8"/>
</dbReference>
<dbReference type="PRINTS" id="PR00011">
    <property type="entry name" value="EGFLAMININ"/>
</dbReference>
<evidence type="ECO:0000256" key="1">
    <source>
        <dbReference type="ARBA" id="ARBA00004302"/>
    </source>
</evidence>
<feature type="domain" description="Laminin EGF-like" evidence="15">
    <location>
        <begin position="317"/>
        <end position="363"/>
    </location>
</feature>
<dbReference type="GO" id="GO:0007155">
    <property type="term" value="P:cell adhesion"/>
    <property type="evidence" value="ECO:0007669"/>
    <property type="project" value="UniProtKB-KW"/>
</dbReference>
<dbReference type="GO" id="GO:0030334">
    <property type="term" value="P:regulation of cell migration"/>
    <property type="evidence" value="ECO:0007669"/>
    <property type="project" value="InterPro"/>
</dbReference>
<dbReference type="SMART" id="SM00281">
    <property type="entry name" value="LamB"/>
    <property type="match status" value="1"/>
</dbReference>
<evidence type="ECO:0000256" key="4">
    <source>
        <dbReference type="ARBA" id="ARBA00022729"/>
    </source>
</evidence>
<evidence type="ECO:0000256" key="7">
    <source>
        <dbReference type="ARBA" id="ARBA00022889"/>
    </source>
</evidence>
<dbReference type="PANTHER" id="PTHR10574">
    <property type="entry name" value="NETRIN/LAMININ-RELATED"/>
    <property type="match status" value="1"/>
</dbReference>
<feature type="domain" description="Laminin EGF-like" evidence="15">
    <location>
        <begin position="424"/>
        <end position="482"/>
    </location>
</feature>
<feature type="disulfide bond" evidence="12">
    <location>
        <begin position="864"/>
        <end position="873"/>
    </location>
</feature>
<keyword evidence="2" id="KW-0964">Secreted</keyword>
<sequence length="1659" mass="180719">GSGRTLVQTHSSPLLLSSHTQSSVSLRLKAGVFADAGSGVAVLRDELMMVLADVAAIRVQTRLLDTAEGAIRLSLVSLGAGDTHSGFSKISADVEQCECPWGYSGTSCECECNDHASECDINGECLGCTDNTSGPHCDQCLPGFYGDATEGLPSDCQRCSCPLTLETNNPTCQLQAPGEFICDQCEQGYSGDKCQRCAEGYFGSPWVPGGICSSCLCNGNVDRAEPGHCNTLTGECIKCLGNTTGWHCERCQDGFYGDAIFEKNCQACGCFMNGSLSPVCDVSTGQCECKHNVVGQTCDRCLDGYFGVSSDGDCRLCQCNQSGSISKSCDDKGQCQCIVGVTGDKCDRCHSGYYNYKENGCTHRGVYLSSEYTRGQPCECSPQGSNSRQCDLISGQCPCRPQFSGLRCERCALGFRNFPQCTPCNCNINGTRAEFCDPTQGVCSCSDNGVCSCKENVVGRGCDECKSGTFGLSAENPRGCSSCFCSGVSEECEELGGLIRVPLRVGSSSSPLRVVSQSDLQGTLEGVAHSSEETLLDAAHLSSQGVLSGPYYWKLPNSYYGNQLLSYGGRLSYCIFFSALSGIGLANQEPQVLMRGGALRRLVIYTDAVAPMNEARSTQHIPLTEHKWKYFNSVSDEAVSHSDFLSVLSNLEYIIIKASYGSGLKQSRISNISMETALDADDAPVGGEAAELVETCVCPPGYAGLSCQECSPGFFRQPVSELQMRGRNRPLVRPCVACRCHNHSQSCDLDTGDCLGCQHNTAGEHCHICASGYFGKVQGSVRDCSLCACPLRGQSFSSTCVSEGSGDFRCDRCEEGYEGRYCERCSVGYHGNPSEPGGRCQRCQCSSMGSLHAVCDGLTGRCECKPGVRGHLCDQCQERHVLEHEECVSCDDPCTGVLLDDLDALDVSIVSLNLTGVVLAPYKQLSSLQNQTTEIQLNTEEEHLKSAANQISALQLQTQRVLQSSEDVLLVSEERLTRGKQLLVLINNIHSAINGLVDQMNSVNATEEKQLDEKNRTVLLREMNQTLEKMRSINLTVSSTRALNELHSAEFLLNQVQDELSNTHRLNLLWNNISTTLDHYDQQLLHLQKALNTSRTHNGQSKRLLEDIQSNTYDLATLEELRSDLESCSPSLRKHVDALVLDLTKRDALHLVYRAEDHAQDLLKQAHALNSSLSDVRSSAVNVTSVSQNNLRDTIKLAEDLARAVNHSTSFRLNMTEDGKALLQKSLDVLDSTKSLQNRTQGLRFNVSEGTTRMNMVQANVLNFTRILPEALGIMGNLPKGSKLEILEVKQQTERANASLQEALKRLEDYRLKLDKSSTAVNATKNSSSSTSEIILDSEDSAKAASSKLSEAHLKVERLFERLKPLQVLGENLSRNLSQIKELISQARKQAASIKVAVAADGGCVRAYKPEVKSSNFNTLTLSMKTIHPDNLLFYMGSSTSEDFMALEMLEGKVSFLWDTGSGHTRLEYPNVQINNDKWHRINVTRFGRHATLSIQQMDSDPLPAVKATASGSSAVMDVNKSTWLFVGGLGGQVKKPSAVKVTHFKGCMGEASLNENNIGLPRTEETSFHFDGSGFSVVEKSLRSMSTSIVMFFKTLSPNGLLLYLASNGTRDFLSIELVEGKVRLTFELGSGALTLTSNRTYNTGVWYRIALQRNKRK</sequence>
<accession>A0A553RLA7</accession>
<feature type="disulfide bond" evidence="12">
    <location>
        <begin position="813"/>
        <end position="822"/>
    </location>
</feature>
<evidence type="ECO:0000259" key="15">
    <source>
        <dbReference type="PROSITE" id="PS50027"/>
    </source>
</evidence>
<feature type="domain" description="Laminin EGF-like" evidence="15">
    <location>
        <begin position="843"/>
        <end position="889"/>
    </location>
</feature>
<dbReference type="Pfam" id="PF06008">
    <property type="entry name" value="Laminin_I"/>
    <property type="match status" value="1"/>
</dbReference>
<feature type="disulfide bond" evidence="12">
    <location>
        <begin position="251"/>
        <end position="265"/>
    </location>
</feature>
<feature type="coiled-coil region" evidence="13">
    <location>
        <begin position="930"/>
        <end position="957"/>
    </location>
</feature>
<feature type="non-terminal residue" evidence="17">
    <location>
        <position position="1"/>
    </location>
</feature>
<feature type="domain" description="Laminin G" evidence="14">
    <location>
        <begin position="1395"/>
        <end position="1582"/>
    </location>
</feature>
<keyword evidence="10" id="KW-0325">Glycoprotein</keyword>
<evidence type="ECO:0000256" key="9">
    <source>
        <dbReference type="ARBA" id="ARBA00023157"/>
    </source>
</evidence>
<feature type="domain" description="Laminin EGF-like" evidence="15">
    <location>
        <begin position="110"/>
        <end position="158"/>
    </location>
</feature>
<feature type="domain" description="Laminin EGF-like" evidence="15">
    <location>
        <begin position="738"/>
        <end position="786"/>
    </location>
</feature>
<feature type="disulfide bond" evidence="12">
    <location>
        <begin position="337"/>
        <end position="346"/>
    </location>
</feature>
<feature type="disulfide bond" evidence="12">
    <location>
        <begin position="268"/>
        <end position="280"/>
    </location>
</feature>
<dbReference type="GO" id="GO:0005102">
    <property type="term" value="F:signaling receptor binding"/>
    <property type="evidence" value="ECO:0007669"/>
    <property type="project" value="InterPro"/>
</dbReference>